<protein>
    <submittedName>
        <fullName evidence="2">Uncharacterized protein</fullName>
    </submittedName>
</protein>
<evidence type="ECO:0000313" key="3">
    <source>
        <dbReference type="Proteomes" id="UP001190700"/>
    </source>
</evidence>
<name>A0AAE0FAC5_9CHLO</name>
<keyword evidence="1" id="KW-0812">Transmembrane</keyword>
<keyword evidence="3" id="KW-1185">Reference proteome</keyword>
<dbReference type="EMBL" id="LGRX02022043">
    <property type="protein sequence ID" value="KAK3256003.1"/>
    <property type="molecule type" value="Genomic_DNA"/>
</dbReference>
<keyword evidence="1" id="KW-1133">Transmembrane helix</keyword>
<evidence type="ECO:0000313" key="2">
    <source>
        <dbReference type="EMBL" id="KAK3256003.1"/>
    </source>
</evidence>
<feature type="transmembrane region" description="Helical" evidence="1">
    <location>
        <begin position="20"/>
        <end position="40"/>
    </location>
</feature>
<gene>
    <name evidence="2" type="ORF">CYMTET_34842</name>
</gene>
<dbReference type="AlphaFoldDB" id="A0AAE0FAC5"/>
<accession>A0AAE0FAC5</accession>
<proteinExistence type="predicted"/>
<keyword evidence="1" id="KW-0472">Membrane</keyword>
<organism evidence="2 3">
    <name type="scientific">Cymbomonas tetramitiformis</name>
    <dbReference type="NCBI Taxonomy" id="36881"/>
    <lineage>
        <taxon>Eukaryota</taxon>
        <taxon>Viridiplantae</taxon>
        <taxon>Chlorophyta</taxon>
        <taxon>Pyramimonadophyceae</taxon>
        <taxon>Pyramimonadales</taxon>
        <taxon>Pyramimonadaceae</taxon>
        <taxon>Cymbomonas</taxon>
    </lineage>
</organism>
<reference evidence="2 3" key="1">
    <citation type="journal article" date="2015" name="Genome Biol. Evol.">
        <title>Comparative Genomics of a Bacterivorous Green Alga Reveals Evolutionary Causalities and Consequences of Phago-Mixotrophic Mode of Nutrition.</title>
        <authorList>
            <person name="Burns J.A."/>
            <person name="Paasch A."/>
            <person name="Narechania A."/>
            <person name="Kim E."/>
        </authorList>
    </citation>
    <scope>NUCLEOTIDE SEQUENCE [LARGE SCALE GENOMIC DNA]</scope>
    <source>
        <strain evidence="2 3">PLY_AMNH</strain>
    </source>
</reference>
<dbReference type="Proteomes" id="UP001190700">
    <property type="component" value="Unassembled WGS sequence"/>
</dbReference>
<sequence>MMLFVTATAPPNTTCMSEYGAFFTSFFMIMTVLRLVKAYFLSDFHFARSSQPRTEYRHYVLVRQLKETVLKLSDHSMAEWRIDVEHGRLALKLVNTDVRYRSVPPRNQ</sequence>
<comment type="caution">
    <text evidence="2">The sequence shown here is derived from an EMBL/GenBank/DDBJ whole genome shotgun (WGS) entry which is preliminary data.</text>
</comment>
<evidence type="ECO:0000256" key="1">
    <source>
        <dbReference type="SAM" id="Phobius"/>
    </source>
</evidence>